<evidence type="ECO:0000313" key="1">
    <source>
        <dbReference type="EMBL" id="GGV21799.1"/>
    </source>
</evidence>
<dbReference type="EMBL" id="BMTD01000023">
    <property type="protein sequence ID" value="GGV21799.1"/>
    <property type="molecule type" value="Genomic_DNA"/>
</dbReference>
<organism evidence="1 2">
    <name type="scientific">Streptomyces filipinensis</name>
    <dbReference type="NCBI Taxonomy" id="66887"/>
    <lineage>
        <taxon>Bacteria</taxon>
        <taxon>Bacillati</taxon>
        <taxon>Actinomycetota</taxon>
        <taxon>Actinomycetes</taxon>
        <taxon>Kitasatosporales</taxon>
        <taxon>Streptomycetaceae</taxon>
        <taxon>Streptomyces</taxon>
    </lineage>
</organism>
<name>A0A918IJS6_9ACTN</name>
<evidence type="ECO:0000313" key="2">
    <source>
        <dbReference type="Proteomes" id="UP000618795"/>
    </source>
</evidence>
<protein>
    <submittedName>
        <fullName evidence="1">Uncharacterized protein</fullName>
    </submittedName>
</protein>
<sequence>MAAPVGACGCAAARRAPRHGRGPIPSRAPEHAAPALSFKIKELCP</sequence>
<dbReference type="AlphaFoldDB" id="A0A918IJS6"/>
<dbReference type="Proteomes" id="UP000618795">
    <property type="component" value="Unassembled WGS sequence"/>
</dbReference>
<proteinExistence type="predicted"/>
<comment type="caution">
    <text evidence="1">The sequence shown here is derived from an EMBL/GenBank/DDBJ whole genome shotgun (WGS) entry which is preliminary data.</text>
</comment>
<accession>A0A918IJS6</accession>
<reference evidence="1" key="2">
    <citation type="submission" date="2020-09" db="EMBL/GenBank/DDBJ databases">
        <authorList>
            <person name="Sun Q."/>
            <person name="Ohkuma M."/>
        </authorList>
    </citation>
    <scope>NUCLEOTIDE SEQUENCE</scope>
    <source>
        <strain evidence="1">JCM 4369</strain>
    </source>
</reference>
<keyword evidence="2" id="KW-1185">Reference proteome</keyword>
<reference evidence="1" key="1">
    <citation type="journal article" date="2014" name="Int. J. Syst. Evol. Microbiol.">
        <title>Complete genome sequence of Corynebacterium casei LMG S-19264T (=DSM 44701T), isolated from a smear-ripened cheese.</title>
        <authorList>
            <consortium name="US DOE Joint Genome Institute (JGI-PGF)"/>
            <person name="Walter F."/>
            <person name="Albersmeier A."/>
            <person name="Kalinowski J."/>
            <person name="Ruckert C."/>
        </authorList>
    </citation>
    <scope>NUCLEOTIDE SEQUENCE</scope>
    <source>
        <strain evidence="1">JCM 4369</strain>
    </source>
</reference>
<gene>
    <name evidence="1" type="ORF">GCM10010260_72650</name>
</gene>